<evidence type="ECO:0000256" key="1">
    <source>
        <dbReference type="PROSITE-ProRule" id="PRU00108"/>
    </source>
</evidence>
<feature type="region of interest" description="Disordered" evidence="5">
    <location>
        <begin position="153"/>
        <end position="205"/>
    </location>
</feature>
<dbReference type="GO" id="GO:0005634">
    <property type="term" value="C:nucleus"/>
    <property type="evidence" value="ECO:0007669"/>
    <property type="project" value="UniProtKB-SubCell"/>
</dbReference>
<dbReference type="OrthoDB" id="2138378at2759"/>
<keyword evidence="9" id="KW-1185">Reference proteome</keyword>
<accession>A0A507FKD1</accession>
<dbReference type="InterPro" id="IPR017923">
    <property type="entry name" value="TFIIS_N"/>
</dbReference>
<sequence>MSSSGDLYQDMMASMAPQQQSDLSMESIQQMTAPGPGNASADATEPPYQLRNHRDNSPQSVQAQLLPSAAMPANSRYFAKHQTDAMETMYGRNNTPDKDAMEILARSIGLSYDQVRKWMSRRKGRKGGASKPAPMGSYGYAVPQQVQALQNEDQLIRESSPSDESVSAVDSPTTAPIQSPPPQESTFESPAVEAPPAATAPPGVTLQDIDFEDPSNVTKYLKFLAASSSTSERCARLNLDGLDVSAEFYEGLARSKSFKGLILLRQWISEAKDGGQTDLLREVLQLLFKLPINLDGLVASKIGRVLGSLLQNEGLQEDVKQLATGLRTSWAKLVQESNPAVPAIPAAPATSADKLRMKREAEEAAAAAAAREAQEISAKLIASLPKLKRVEKSSLESSSSLASASDSTESPKEGGNGEQKFPSFSYRKAKSASSPEEEKFPTDTDAVMDDTHDSSPGGVRSILSSTITPDVDPANPRKKRKSVKFALDLVKTRYFNIDDDASMVGDRNQDFKNKSARESEKQEGRMAFRKELKEAISWRAPRAMQMTVYPSPTSTPETENQDERERMIIAKTFYDIADIPADPEEPDPDYGEDDLMDAGEQRNVTTYIPLDDPEAPPPPPPAFAPPVSMEAALGGFTGLAGLLQQQQQPPAQGIQGLSGLSGLAGLNNLGLGIGSGATGASAPSPLALLLAMQQNQNASAAAPQAAGVAGILKSLGVAGSGGVPGLGASGIQGLSFMNQQQQQSTQSNPLLNILQGGGLNPYQNTYGGQQQQQQQPNNLLGLLQQQQQANQYSNGSLGVNTGKHGRNDGDDEDEEHRRKRFADSGDFSRSAQGGSNDRPDQSGRGAGRGQCQYGDKCFNIHEGAGGSKNKF</sequence>
<keyword evidence="4" id="KW-0175">Coiled coil</keyword>
<dbReference type="SMART" id="SM00389">
    <property type="entry name" value="HOX"/>
    <property type="match status" value="1"/>
</dbReference>
<dbReference type="CDD" id="cd00086">
    <property type="entry name" value="homeodomain"/>
    <property type="match status" value="1"/>
</dbReference>
<evidence type="ECO:0000313" key="9">
    <source>
        <dbReference type="Proteomes" id="UP000320333"/>
    </source>
</evidence>
<feature type="domain" description="TFIIS N-terminal" evidence="7">
    <location>
        <begin position="262"/>
        <end position="337"/>
    </location>
</feature>
<feature type="domain" description="Homeobox" evidence="6">
    <location>
        <begin position="78"/>
        <end position="129"/>
    </location>
</feature>
<gene>
    <name evidence="8" type="ORF">CcCBS67573_g01941</name>
</gene>
<feature type="region of interest" description="Disordered" evidence="5">
    <location>
        <begin position="502"/>
        <end position="526"/>
    </location>
</feature>
<dbReference type="InterPro" id="IPR035441">
    <property type="entry name" value="TFIIS/LEDGF_dom_sf"/>
</dbReference>
<feature type="region of interest" description="Disordered" evidence="5">
    <location>
        <begin position="1"/>
        <end position="68"/>
    </location>
</feature>
<evidence type="ECO:0008006" key="10">
    <source>
        <dbReference type="Google" id="ProtNLM"/>
    </source>
</evidence>
<name>A0A507FKD1_9FUNG</name>
<keyword evidence="2 3" id="KW-0539">Nucleus</keyword>
<keyword evidence="1 3" id="KW-0238">DNA-binding</keyword>
<comment type="caution">
    <text evidence="8">The sequence shown here is derived from an EMBL/GenBank/DDBJ whole genome shotgun (WGS) entry which is preliminary data.</text>
</comment>
<evidence type="ECO:0000259" key="6">
    <source>
        <dbReference type="PROSITE" id="PS50071"/>
    </source>
</evidence>
<reference evidence="8 9" key="1">
    <citation type="journal article" date="2019" name="Sci. Rep.">
        <title>Comparative genomics of chytrid fungi reveal insights into the obligate biotrophic and pathogenic lifestyle of Synchytrium endobioticum.</title>
        <authorList>
            <person name="van de Vossenberg B.T.L.H."/>
            <person name="Warris S."/>
            <person name="Nguyen H.D.T."/>
            <person name="van Gent-Pelzer M.P.E."/>
            <person name="Joly D.L."/>
            <person name="van de Geest H.C."/>
            <person name="Bonants P.J.M."/>
            <person name="Smith D.S."/>
            <person name="Levesque C.A."/>
            <person name="van der Lee T.A.J."/>
        </authorList>
    </citation>
    <scope>NUCLEOTIDE SEQUENCE [LARGE SCALE GENOMIC DNA]</scope>
    <source>
        <strain evidence="8 9">CBS 675.73</strain>
    </source>
</reference>
<organism evidence="8 9">
    <name type="scientific">Chytriomyces confervae</name>
    <dbReference type="NCBI Taxonomy" id="246404"/>
    <lineage>
        <taxon>Eukaryota</taxon>
        <taxon>Fungi</taxon>
        <taxon>Fungi incertae sedis</taxon>
        <taxon>Chytridiomycota</taxon>
        <taxon>Chytridiomycota incertae sedis</taxon>
        <taxon>Chytridiomycetes</taxon>
        <taxon>Chytridiales</taxon>
        <taxon>Chytriomycetaceae</taxon>
        <taxon>Chytriomyces</taxon>
    </lineage>
</organism>
<feature type="compositionally biased region" description="Low complexity" evidence="5">
    <location>
        <begin position="190"/>
        <end position="202"/>
    </location>
</feature>
<dbReference type="STRING" id="246404.A0A507FKD1"/>
<evidence type="ECO:0000256" key="5">
    <source>
        <dbReference type="SAM" id="MobiDB-lite"/>
    </source>
</evidence>
<feature type="compositionally biased region" description="Polar residues" evidence="5">
    <location>
        <begin position="16"/>
        <end position="32"/>
    </location>
</feature>
<dbReference type="Gene3D" id="1.10.10.60">
    <property type="entry name" value="Homeodomain-like"/>
    <property type="match status" value="1"/>
</dbReference>
<dbReference type="GO" id="GO:0003677">
    <property type="term" value="F:DNA binding"/>
    <property type="evidence" value="ECO:0007669"/>
    <property type="project" value="UniProtKB-UniRule"/>
</dbReference>
<evidence type="ECO:0000256" key="4">
    <source>
        <dbReference type="SAM" id="Coils"/>
    </source>
</evidence>
<dbReference type="SUPFAM" id="SSF46689">
    <property type="entry name" value="Homeodomain-like"/>
    <property type="match status" value="1"/>
</dbReference>
<feature type="compositionally biased region" description="Basic and acidic residues" evidence="5">
    <location>
        <begin position="507"/>
        <end position="526"/>
    </location>
</feature>
<dbReference type="AlphaFoldDB" id="A0A507FKD1"/>
<evidence type="ECO:0000259" key="7">
    <source>
        <dbReference type="PROSITE" id="PS51319"/>
    </source>
</evidence>
<feature type="region of interest" description="Disordered" evidence="5">
    <location>
        <begin position="793"/>
        <end position="871"/>
    </location>
</feature>
<feature type="coiled-coil region" evidence="4">
    <location>
        <begin position="352"/>
        <end position="379"/>
    </location>
</feature>
<feature type="compositionally biased region" description="Polar residues" evidence="5">
    <location>
        <begin position="153"/>
        <end position="177"/>
    </location>
</feature>
<dbReference type="EMBL" id="QEAP01000036">
    <property type="protein sequence ID" value="TPX76774.1"/>
    <property type="molecule type" value="Genomic_DNA"/>
</dbReference>
<dbReference type="InterPro" id="IPR001356">
    <property type="entry name" value="HD"/>
</dbReference>
<dbReference type="InterPro" id="IPR009057">
    <property type="entry name" value="Homeodomain-like_sf"/>
</dbReference>
<dbReference type="Pfam" id="PF00046">
    <property type="entry name" value="Homeodomain"/>
    <property type="match status" value="1"/>
</dbReference>
<dbReference type="SUPFAM" id="SSF47676">
    <property type="entry name" value="Conserved domain common to transcription factors TFIIS, elongin A, CRSP70"/>
    <property type="match status" value="1"/>
</dbReference>
<feature type="region of interest" description="Disordered" evidence="5">
    <location>
        <begin position="394"/>
        <end position="480"/>
    </location>
</feature>
<keyword evidence="1 3" id="KW-0371">Homeobox</keyword>
<dbReference type="Pfam" id="PF08711">
    <property type="entry name" value="Med26"/>
    <property type="match status" value="1"/>
</dbReference>
<feature type="DNA-binding region" description="Homeobox" evidence="1">
    <location>
        <begin position="80"/>
        <end position="130"/>
    </location>
</feature>
<evidence type="ECO:0000256" key="2">
    <source>
        <dbReference type="PROSITE-ProRule" id="PRU00649"/>
    </source>
</evidence>
<evidence type="ECO:0000256" key="3">
    <source>
        <dbReference type="RuleBase" id="RU000682"/>
    </source>
</evidence>
<dbReference type="Gene3D" id="1.20.930.10">
    <property type="entry name" value="Conserved domain common to transcription factors TFIIS, elongin A, CRSP70"/>
    <property type="match status" value="1"/>
</dbReference>
<proteinExistence type="predicted"/>
<protein>
    <recommendedName>
        <fullName evidence="10">Homeobox domain-containing protein</fullName>
    </recommendedName>
</protein>
<dbReference type="PROSITE" id="PS50071">
    <property type="entry name" value="HOMEOBOX_2"/>
    <property type="match status" value="1"/>
</dbReference>
<evidence type="ECO:0000313" key="8">
    <source>
        <dbReference type="EMBL" id="TPX76774.1"/>
    </source>
</evidence>
<dbReference type="PROSITE" id="PS51319">
    <property type="entry name" value="TFIIS_N"/>
    <property type="match status" value="1"/>
</dbReference>
<feature type="compositionally biased region" description="Low complexity" evidence="5">
    <location>
        <begin position="395"/>
        <end position="408"/>
    </location>
</feature>
<dbReference type="Proteomes" id="UP000320333">
    <property type="component" value="Unassembled WGS sequence"/>
</dbReference>
<comment type="subcellular location">
    <subcellularLocation>
        <location evidence="2 3">Nucleus</location>
    </subcellularLocation>
</comment>